<keyword evidence="3" id="KW-1185">Reference proteome</keyword>
<gene>
    <name evidence="2" type="ORF">DU000_05590</name>
</gene>
<dbReference type="OrthoDB" id="9794157at2"/>
<dbReference type="Gene3D" id="3.40.50.10420">
    <property type="entry name" value="NagB/RpiA/CoA transferase-like"/>
    <property type="match status" value="1"/>
</dbReference>
<proteinExistence type="predicted"/>
<organism evidence="2 3">
    <name type="scientific">Parvibium lacunae</name>
    <dbReference type="NCBI Taxonomy" id="1888893"/>
    <lineage>
        <taxon>Bacteria</taxon>
        <taxon>Pseudomonadati</taxon>
        <taxon>Pseudomonadota</taxon>
        <taxon>Betaproteobacteria</taxon>
        <taxon>Burkholderiales</taxon>
        <taxon>Alcaligenaceae</taxon>
        <taxon>Parvibium</taxon>
    </lineage>
</organism>
<evidence type="ECO:0000259" key="1">
    <source>
        <dbReference type="Pfam" id="PF02589"/>
    </source>
</evidence>
<comment type="caution">
    <text evidence="2">The sequence shown here is derived from an EMBL/GenBank/DDBJ whole genome shotgun (WGS) entry which is preliminary data.</text>
</comment>
<dbReference type="RefSeq" id="WP_114402377.1">
    <property type="nucleotide sequence ID" value="NZ_QPGB01000002.1"/>
</dbReference>
<reference evidence="2 3" key="1">
    <citation type="journal article" date="2018" name="Int. J. Syst. Evol. Microbiol.">
        <title>Parvibium lacunae gen. nov., sp. nov., a new member of the family Alcaligenaceae isolated from a freshwater pond.</title>
        <authorList>
            <person name="Chen W.M."/>
            <person name="Xie P.B."/>
            <person name="Hsu M.Y."/>
            <person name="Sheu S.Y."/>
        </authorList>
    </citation>
    <scope>NUCLEOTIDE SEQUENCE [LARGE SCALE GENOMIC DNA]</scope>
    <source>
        <strain evidence="2 3">KMB9</strain>
    </source>
</reference>
<evidence type="ECO:0000313" key="3">
    <source>
        <dbReference type="Proteomes" id="UP000252357"/>
    </source>
</evidence>
<dbReference type="EMBL" id="QPGB01000002">
    <property type="protein sequence ID" value="RCS58295.1"/>
    <property type="molecule type" value="Genomic_DNA"/>
</dbReference>
<dbReference type="InterPro" id="IPR024185">
    <property type="entry name" value="FTHF_cligase-like_sf"/>
</dbReference>
<dbReference type="AlphaFoldDB" id="A0A368L447"/>
<name>A0A368L447_9BURK</name>
<dbReference type="SUPFAM" id="SSF100950">
    <property type="entry name" value="NagB/RpiA/CoA transferase-like"/>
    <property type="match status" value="1"/>
</dbReference>
<dbReference type="InterPro" id="IPR037171">
    <property type="entry name" value="NagB/RpiA_transferase-like"/>
</dbReference>
<protein>
    <submittedName>
        <fullName evidence="2">Lactate utilization protein C</fullName>
    </submittedName>
</protein>
<dbReference type="PANTHER" id="PTHR43682:SF1">
    <property type="entry name" value="LACTATE UTILIZATION PROTEIN C"/>
    <property type="match status" value="1"/>
</dbReference>
<accession>A0A368L447</accession>
<feature type="domain" description="LUD" evidence="1">
    <location>
        <begin position="108"/>
        <end position="234"/>
    </location>
</feature>
<dbReference type="Proteomes" id="UP000252357">
    <property type="component" value="Unassembled WGS sequence"/>
</dbReference>
<sequence>MKKSPQFTDSRAEVMQKIRQQLGVLPGTRDQARAEAEAYLAAQSIGPQPRLSESAYAQFLTQTKRMSSTYAEINSLAEFPQAVAAYLAAQQLPNRATAWPEFRHLDWQAAGLELHYDAPRADDLVGITSVFAAIAETGTLALCSGPDSPSATSLLPETHIALVRSTQIVPYMEEVFARFQASSTASTSLGPENSHQPTLPRALSFISGPSRTGDIEQTIVLGAHGPYRLHVIILHE</sequence>
<evidence type="ECO:0000313" key="2">
    <source>
        <dbReference type="EMBL" id="RCS58295.1"/>
    </source>
</evidence>
<dbReference type="InterPro" id="IPR003741">
    <property type="entry name" value="LUD_dom"/>
</dbReference>
<dbReference type="Pfam" id="PF02589">
    <property type="entry name" value="LUD_dom"/>
    <property type="match status" value="1"/>
</dbReference>
<dbReference type="PANTHER" id="PTHR43682">
    <property type="entry name" value="LACTATE UTILIZATION PROTEIN C"/>
    <property type="match status" value="1"/>
</dbReference>